<feature type="compositionally biased region" description="Polar residues" evidence="1">
    <location>
        <begin position="292"/>
        <end position="305"/>
    </location>
</feature>
<feature type="compositionally biased region" description="Low complexity" evidence="1">
    <location>
        <begin position="117"/>
        <end position="129"/>
    </location>
</feature>
<evidence type="ECO:0000313" key="3">
    <source>
        <dbReference type="WBParaSite" id="TREG1_137010.1"/>
    </source>
</evidence>
<feature type="compositionally biased region" description="Polar residues" evidence="1">
    <location>
        <begin position="258"/>
        <end position="281"/>
    </location>
</feature>
<feature type="compositionally biased region" description="Acidic residues" evidence="1">
    <location>
        <begin position="231"/>
        <end position="244"/>
    </location>
</feature>
<feature type="region of interest" description="Disordered" evidence="1">
    <location>
        <begin position="169"/>
        <end position="314"/>
    </location>
</feature>
<proteinExistence type="predicted"/>
<feature type="compositionally biased region" description="Basic and acidic residues" evidence="1">
    <location>
        <begin position="245"/>
        <end position="256"/>
    </location>
</feature>
<feature type="compositionally biased region" description="Basic and acidic residues" evidence="1">
    <location>
        <begin position="142"/>
        <end position="157"/>
    </location>
</feature>
<dbReference type="AlphaFoldDB" id="A0AA85J181"/>
<evidence type="ECO:0000313" key="2">
    <source>
        <dbReference type="Proteomes" id="UP000050795"/>
    </source>
</evidence>
<sequence>HLKRIYAVKCTRIHLQDPISNPNTFQELLCGDLICLKMLCTRRQIYCYGLVEKLIVLTREGGNQKTTRFAMILLLSKHKETKINGLTPKCSHLGNESQSCPNDSNSLLLEDEHHHQQQQQKAVSSSSKSKLLKRRLSPLKSASKEEKQEGGGEPGEVKKKLHGLIIEKGDTSPHHHRHHDVSFTSSDDQATITPEKSMTNKPVDNNSGGNTGGCGRLLRQRSSGAWYGVDLEYDDDDDDESDEDGSARSDDDDKYTHKPSSSTKRIPITGSRSGTSKQWMTTEIDDDESNELLYTSKSNQSTSKLQDSEHTEDS</sequence>
<organism evidence="2 3">
    <name type="scientific">Trichobilharzia regenti</name>
    <name type="common">Nasal bird schistosome</name>
    <dbReference type="NCBI Taxonomy" id="157069"/>
    <lineage>
        <taxon>Eukaryota</taxon>
        <taxon>Metazoa</taxon>
        <taxon>Spiralia</taxon>
        <taxon>Lophotrochozoa</taxon>
        <taxon>Platyhelminthes</taxon>
        <taxon>Trematoda</taxon>
        <taxon>Digenea</taxon>
        <taxon>Strigeidida</taxon>
        <taxon>Schistosomatoidea</taxon>
        <taxon>Schistosomatidae</taxon>
        <taxon>Trichobilharzia</taxon>
    </lineage>
</organism>
<dbReference type="Proteomes" id="UP000050795">
    <property type="component" value="Unassembled WGS sequence"/>
</dbReference>
<protein>
    <submittedName>
        <fullName evidence="3">Uncharacterized protein</fullName>
    </submittedName>
</protein>
<keyword evidence="2" id="KW-1185">Reference proteome</keyword>
<feature type="compositionally biased region" description="Polar residues" evidence="1">
    <location>
        <begin position="182"/>
        <end position="208"/>
    </location>
</feature>
<reference evidence="2" key="1">
    <citation type="submission" date="2022-06" db="EMBL/GenBank/DDBJ databases">
        <authorList>
            <person name="Berger JAMES D."/>
            <person name="Berger JAMES D."/>
        </authorList>
    </citation>
    <scope>NUCLEOTIDE SEQUENCE [LARGE SCALE GENOMIC DNA]</scope>
</reference>
<evidence type="ECO:0000256" key="1">
    <source>
        <dbReference type="SAM" id="MobiDB-lite"/>
    </source>
</evidence>
<accession>A0AA85J181</accession>
<reference evidence="3" key="2">
    <citation type="submission" date="2023-11" db="UniProtKB">
        <authorList>
            <consortium name="WormBaseParasite"/>
        </authorList>
    </citation>
    <scope>IDENTIFICATION</scope>
</reference>
<dbReference type="WBParaSite" id="TREG1_137010.1">
    <property type="protein sequence ID" value="TREG1_137010.1"/>
    <property type="gene ID" value="TREG1_137010"/>
</dbReference>
<feature type="region of interest" description="Disordered" evidence="1">
    <location>
        <begin position="112"/>
        <end position="157"/>
    </location>
</feature>
<name>A0AA85J181_TRIRE</name>